<dbReference type="RefSeq" id="WP_380026653.1">
    <property type="nucleotide sequence ID" value="NZ_JBHSHC010000112.1"/>
</dbReference>
<evidence type="ECO:0000313" key="2">
    <source>
        <dbReference type="Proteomes" id="UP001596002"/>
    </source>
</evidence>
<evidence type="ECO:0000313" key="1">
    <source>
        <dbReference type="EMBL" id="MFC4768707.1"/>
    </source>
</evidence>
<dbReference type="EMBL" id="JBHSHC010000112">
    <property type="protein sequence ID" value="MFC4768707.1"/>
    <property type="molecule type" value="Genomic_DNA"/>
</dbReference>
<gene>
    <name evidence="1" type="ORF">ACFO8Q_15285</name>
</gene>
<dbReference type="Proteomes" id="UP001596002">
    <property type="component" value="Unassembled WGS sequence"/>
</dbReference>
<protein>
    <submittedName>
        <fullName evidence="1">Uncharacterized protein</fullName>
    </submittedName>
</protein>
<name>A0ABV9Q617_9BACL</name>
<keyword evidence="2" id="KW-1185">Reference proteome</keyword>
<accession>A0ABV9Q617</accession>
<reference evidence="2" key="1">
    <citation type="journal article" date="2019" name="Int. J. Syst. Evol. Microbiol.">
        <title>The Global Catalogue of Microorganisms (GCM) 10K type strain sequencing project: providing services to taxonomists for standard genome sequencing and annotation.</title>
        <authorList>
            <consortium name="The Broad Institute Genomics Platform"/>
            <consortium name="The Broad Institute Genome Sequencing Center for Infectious Disease"/>
            <person name="Wu L."/>
            <person name="Ma J."/>
        </authorList>
    </citation>
    <scope>NUCLEOTIDE SEQUENCE [LARGE SCALE GENOMIC DNA]</scope>
    <source>
        <strain evidence="2">WYCCWR 12678</strain>
    </source>
</reference>
<comment type="caution">
    <text evidence="1">The sequence shown here is derived from an EMBL/GenBank/DDBJ whole genome shotgun (WGS) entry which is preliminary data.</text>
</comment>
<proteinExistence type="predicted"/>
<sequence length="180" mass="20992">MKFNISVDIDWLHDNSIDDEIKERIVDAVVERISEETMQSIAEKTEKIIEQKIDSLVTETYENFLEKGVTITDEWGDTVIENINILDLIKKKADKWLTQVVDKEGRPTDRNSWGERYTRLDWFIDQRLDKETKRMSDDIVKKVNDEIKKYINDSVKASIGEKLVKEIGLENIISGTKKAE</sequence>
<organism evidence="1 2">
    <name type="scientific">Effusibacillus consociatus</name>
    <dbReference type="NCBI Taxonomy" id="1117041"/>
    <lineage>
        <taxon>Bacteria</taxon>
        <taxon>Bacillati</taxon>
        <taxon>Bacillota</taxon>
        <taxon>Bacilli</taxon>
        <taxon>Bacillales</taxon>
        <taxon>Alicyclobacillaceae</taxon>
        <taxon>Effusibacillus</taxon>
    </lineage>
</organism>